<feature type="coiled-coil region" evidence="1">
    <location>
        <begin position="72"/>
        <end position="106"/>
    </location>
</feature>
<gene>
    <name evidence="2" type="primary">bsp22</name>
    <name evidence="2" type="ORF">KCTCHS21_48950</name>
</gene>
<dbReference type="EMBL" id="AP019400">
    <property type="protein sequence ID" value="BBI35496.1"/>
    <property type="molecule type" value="Genomic_DNA"/>
</dbReference>
<dbReference type="Proteomes" id="UP000289856">
    <property type="component" value="Chromosome"/>
</dbReference>
<dbReference type="KEGG" id="cohn:KCTCHS21_48950"/>
<dbReference type="OrthoDB" id="8908424at2"/>
<organism evidence="2 3">
    <name type="scientific">Cohnella abietis</name>
    <dbReference type="NCBI Taxonomy" id="2507935"/>
    <lineage>
        <taxon>Bacteria</taxon>
        <taxon>Bacillati</taxon>
        <taxon>Bacillota</taxon>
        <taxon>Bacilli</taxon>
        <taxon>Bacillales</taxon>
        <taxon>Paenibacillaceae</taxon>
        <taxon>Cohnella</taxon>
    </lineage>
</organism>
<dbReference type="RefSeq" id="WP_130614212.1">
    <property type="nucleotide sequence ID" value="NZ_AP019400.1"/>
</dbReference>
<protein>
    <submittedName>
        <fullName evidence="2">Uncharacterized protein</fullName>
    </submittedName>
</protein>
<reference evidence="2 3" key="1">
    <citation type="submission" date="2019-01" db="EMBL/GenBank/DDBJ databases">
        <title>Complete genome sequence of Cohnella hallensis HS21 isolated from Korean fir (Abies koreana) rhizospheric soil.</title>
        <authorList>
            <person name="Jiang L."/>
            <person name="Kang S.W."/>
            <person name="Kim S."/>
            <person name="Jung J."/>
            <person name="Kim C.Y."/>
            <person name="Kim D.H."/>
            <person name="Kim S.W."/>
            <person name="Lee J."/>
        </authorList>
    </citation>
    <scope>NUCLEOTIDE SEQUENCE [LARGE SCALE GENOMIC DNA]</scope>
    <source>
        <strain evidence="2 3">HS21</strain>
    </source>
</reference>
<dbReference type="AlphaFoldDB" id="A0A3T1DBI8"/>
<keyword evidence="1" id="KW-0175">Coiled coil</keyword>
<accession>A0A3T1DBI8</accession>
<evidence type="ECO:0000256" key="1">
    <source>
        <dbReference type="SAM" id="Coils"/>
    </source>
</evidence>
<sequence length="203" mass="21783">MSTKKKVLTLGGVFILGVLGGSVLMYNDSIYHSVNDALGKGATQNAVGGVTSIDISSMDIETALMAVQSERAKLLEAQLKDQIASVQQKNDQIAKLNSALEAVRNQLGQIPSDSPAGKVITVSTELKTALADAGISAVPQTKEDLERLQQQIAGQISASSNSQQMDMLRIQSLSNKRNEAFDVMTNFVKKMQDSRNSIIGNMR</sequence>
<name>A0A3T1DBI8_9BACL</name>
<keyword evidence="3" id="KW-1185">Reference proteome</keyword>
<proteinExistence type="predicted"/>
<evidence type="ECO:0000313" key="3">
    <source>
        <dbReference type="Proteomes" id="UP000289856"/>
    </source>
</evidence>
<evidence type="ECO:0000313" key="2">
    <source>
        <dbReference type="EMBL" id="BBI35496.1"/>
    </source>
</evidence>